<dbReference type="InterPro" id="IPR021145">
    <property type="entry name" value="Portal_protein_SPP1_Gp6-like"/>
</dbReference>
<dbReference type="PIRSF" id="PIRSF011911">
    <property type="entry name" value="A118_put_portal"/>
    <property type="match status" value="1"/>
</dbReference>
<sequence>MDLYNNISDVLNKRNIHLAVGDIYDYMEIWKEWYAGDVADFHHYNAKLANGQTVECERLTMNMFKKLCEDMAKLLWTEKTQIKLSSLNATKKLWAVLDNKVNNFTTNFPIFLEQICALGNGALIEYKENGLTTIDYVTGDLIIPYKYTNSYVYGIITISRYSEIDADAKGKKGKVKYFTHITYHEYENGIYKKNNELYVSKTEDELGKEIDFNVEFPDVKKSSEIETDVPYFQIIKPNLANNLDMASPLGISICANSIDRFKSIDVKYDSFMNEFILGKKRILVDNSSLKAKAIPNEDGTIDYVQYFDKNDTVYVAVEGMEKQPAKEIDFKLRAQEHIDSINADLNWLSSNVGLGNNFYKFDGVSTKTATEVMSENSEAFRTRAHHLINVNDVVYDLVRAICHIEGIKTTDISITPDDSIIEDKNAEKTLALMEVQQGLKSKKSYLMKYEGMTEEQAEKELQTIADEKMTNQEMFGFPTERTPDDTNAEKKDEKEEKKEKVNSKKEEEKEE</sequence>
<feature type="compositionally biased region" description="Basic and acidic residues" evidence="1">
    <location>
        <begin position="481"/>
        <end position="511"/>
    </location>
</feature>
<accession>A0A8S5NM21</accession>
<dbReference type="EMBL" id="BK015200">
    <property type="protein sequence ID" value="DAD95753.1"/>
    <property type="molecule type" value="Genomic_DNA"/>
</dbReference>
<organism evidence="2">
    <name type="scientific">Siphoviridae sp. cthh925</name>
    <dbReference type="NCBI Taxonomy" id="2826425"/>
    <lineage>
        <taxon>Viruses</taxon>
        <taxon>Duplodnaviria</taxon>
        <taxon>Heunggongvirae</taxon>
        <taxon>Uroviricota</taxon>
        <taxon>Caudoviricetes</taxon>
    </lineage>
</organism>
<protein>
    <submittedName>
        <fullName evidence="2">Portal protein</fullName>
    </submittedName>
</protein>
<evidence type="ECO:0000313" key="2">
    <source>
        <dbReference type="EMBL" id="DAD95753.1"/>
    </source>
</evidence>
<dbReference type="InterPro" id="IPR006432">
    <property type="entry name" value="Phage_portal_A118-type"/>
</dbReference>
<reference evidence="2" key="1">
    <citation type="journal article" date="2021" name="Proc. Natl. Acad. Sci. U.S.A.">
        <title>A Catalog of Tens of Thousands of Viruses from Human Metagenomes Reveals Hidden Associations with Chronic Diseases.</title>
        <authorList>
            <person name="Tisza M.J."/>
            <person name="Buck C.B."/>
        </authorList>
    </citation>
    <scope>NUCLEOTIDE SEQUENCE</scope>
    <source>
        <strain evidence="2">Cthh925</strain>
    </source>
</reference>
<dbReference type="Pfam" id="PF05133">
    <property type="entry name" value="SPP1_portal"/>
    <property type="match status" value="1"/>
</dbReference>
<feature type="region of interest" description="Disordered" evidence="1">
    <location>
        <begin position="467"/>
        <end position="511"/>
    </location>
</feature>
<proteinExistence type="predicted"/>
<name>A0A8S5NM21_9CAUD</name>
<evidence type="ECO:0000256" key="1">
    <source>
        <dbReference type="SAM" id="MobiDB-lite"/>
    </source>
</evidence>